<name>A0ABU9B2B9_9BACT</name>
<gene>
    <name evidence="2" type="ORF">WKV53_21660</name>
</gene>
<accession>A0ABU9B2B9</accession>
<dbReference type="Proteomes" id="UP001371305">
    <property type="component" value="Unassembled WGS sequence"/>
</dbReference>
<evidence type="ECO:0000256" key="1">
    <source>
        <dbReference type="SAM" id="Phobius"/>
    </source>
</evidence>
<sequence length="383" mass="43877">MIRIFCLFLISLLPAAGCIWDRDTWREEAKGRIDTLKAITGWFDRYPPRFYEMRLERVTKELEADPRKLDLYDDAGVACNRLGRYDEAIAWMAKKKAVLDAIEGPSPNMDRYRYHANLGSFLGNRWATRPTAERNADLSDLKEATKHIADAISLNPEAHFGREKYQLKLFEWLLKPGGEDLDGNFLGIDTFDDIRRTEPGGLSRYPDLKDAESGLAGLIHLGSAWENIDVFEALRATLQADGASSLARLVSSRLGELTAEGHKSLHPVENRNRDDHENLVPDWQLLTQWYGETRGLAKKREEEWIAYQSERFDRGMHPDTHPDFWKGWKEPKFPELPRSPMTFEEKAVVFVAVVAGLMLTAIGFYIRAVWKRVKGRKRALALS</sequence>
<organism evidence="2 3">
    <name type="scientific">Luteolibacter soli</name>
    <dbReference type="NCBI Taxonomy" id="3135280"/>
    <lineage>
        <taxon>Bacteria</taxon>
        <taxon>Pseudomonadati</taxon>
        <taxon>Verrucomicrobiota</taxon>
        <taxon>Verrucomicrobiia</taxon>
        <taxon>Verrucomicrobiales</taxon>
        <taxon>Verrucomicrobiaceae</taxon>
        <taxon>Luteolibacter</taxon>
    </lineage>
</organism>
<dbReference type="InterPro" id="IPR011990">
    <property type="entry name" value="TPR-like_helical_dom_sf"/>
</dbReference>
<keyword evidence="1" id="KW-1133">Transmembrane helix</keyword>
<reference evidence="2 3" key="1">
    <citation type="submission" date="2024-04" db="EMBL/GenBank/DDBJ databases">
        <title>Luteolibacter sp. isolated from soil.</title>
        <authorList>
            <person name="An J."/>
        </authorList>
    </citation>
    <scope>NUCLEOTIDE SEQUENCE [LARGE SCALE GENOMIC DNA]</scope>
    <source>
        <strain evidence="2 3">Y139</strain>
    </source>
</reference>
<dbReference type="EMBL" id="JBBUKT010000010">
    <property type="protein sequence ID" value="MEK7953137.1"/>
    <property type="molecule type" value="Genomic_DNA"/>
</dbReference>
<keyword evidence="1" id="KW-0812">Transmembrane</keyword>
<dbReference type="RefSeq" id="WP_341406901.1">
    <property type="nucleotide sequence ID" value="NZ_JBBUKT010000010.1"/>
</dbReference>
<comment type="caution">
    <text evidence="2">The sequence shown here is derived from an EMBL/GenBank/DDBJ whole genome shotgun (WGS) entry which is preliminary data.</text>
</comment>
<evidence type="ECO:0008006" key="4">
    <source>
        <dbReference type="Google" id="ProtNLM"/>
    </source>
</evidence>
<feature type="transmembrane region" description="Helical" evidence="1">
    <location>
        <begin position="347"/>
        <end position="370"/>
    </location>
</feature>
<dbReference type="Gene3D" id="1.25.40.10">
    <property type="entry name" value="Tetratricopeptide repeat domain"/>
    <property type="match status" value="1"/>
</dbReference>
<evidence type="ECO:0000313" key="3">
    <source>
        <dbReference type="Proteomes" id="UP001371305"/>
    </source>
</evidence>
<evidence type="ECO:0000313" key="2">
    <source>
        <dbReference type="EMBL" id="MEK7953137.1"/>
    </source>
</evidence>
<proteinExistence type="predicted"/>
<protein>
    <recommendedName>
        <fullName evidence="4">Tetratricopeptide repeat protein</fullName>
    </recommendedName>
</protein>
<keyword evidence="3" id="KW-1185">Reference proteome</keyword>
<keyword evidence="1" id="KW-0472">Membrane</keyword>